<feature type="region of interest" description="Disordered" evidence="1">
    <location>
        <begin position="441"/>
        <end position="472"/>
    </location>
</feature>
<feature type="region of interest" description="Disordered" evidence="1">
    <location>
        <begin position="1"/>
        <end position="39"/>
    </location>
</feature>
<dbReference type="EMBL" id="CAJMWT010007493">
    <property type="protein sequence ID" value="CAE6526067.1"/>
    <property type="molecule type" value="Genomic_DNA"/>
</dbReference>
<organism evidence="2 3">
    <name type="scientific">Rhizoctonia solani</name>
    <dbReference type="NCBI Taxonomy" id="456999"/>
    <lineage>
        <taxon>Eukaryota</taxon>
        <taxon>Fungi</taxon>
        <taxon>Dikarya</taxon>
        <taxon>Basidiomycota</taxon>
        <taxon>Agaricomycotina</taxon>
        <taxon>Agaricomycetes</taxon>
        <taxon>Cantharellales</taxon>
        <taxon>Ceratobasidiaceae</taxon>
        <taxon>Rhizoctonia</taxon>
    </lineage>
</organism>
<evidence type="ECO:0000313" key="2">
    <source>
        <dbReference type="EMBL" id="CAE6526067.1"/>
    </source>
</evidence>
<gene>
    <name evidence="2" type="ORF">RDB_LOCUS171872</name>
</gene>
<dbReference type="AlphaFoldDB" id="A0A8H3DJ51"/>
<reference evidence="2" key="1">
    <citation type="submission" date="2021-01" db="EMBL/GenBank/DDBJ databases">
        <authorList>
            <person name="Kaushik A."/>
        </authorList>
    </citation>
    <scope>NUCLEOTIDE SEQUENCE</scope>
    <source>
        <strain evidence="2">AG2-2IIIB</strain>
    </source>
</reference>
<comment type="caution">
    <text evidence="2">The sequence shown here is derived from an EMBL/GenBank/DDBJ whole genome shotgun (WGS) entry which is preliminary data.</text>
</comment>
<feature type="region of interest" description="Disordered" evidence="1">
    <location>
        <begin position="99"/>
        <end position="140"/>
    </location>
</feature>
<protein>
    <submittedName>
        <fullName evidence="2">Uncharacterized protein</fullName>
    </submittedName>
</protein>
<proteinExistence type="predicted"/>
<name>A0A8H3DJ51_9AGAM</name>
<dbReference type="Proteomes" id="UP000663843">
    <property type="component" value="Unassembled WGS sequence"/>
</dbReference>
<evidence type="ECO:0000256" key="1">
    <source>
        <dbReference type="SAM" id="MobiDB-lite"/>
    </source>
</evidence>
<accession>A0A8H3DJ51</accession>
<evidence type="ECO:0000313" key="3">
    <source>
        <dbReference type="Proteomes" id="UP000663843"/>
    </source>
</evidence>
<sequence>MSQYPQSRAPYLGSPPGFAHLNQPGQLLNPPHESYPPNPPLGIPLGPVVPLETVNEALRPLFVTAYETSELVKTAVKGIADLNDRLSVVESGIKSLLVDTGHDGDDEGGPATEKDQAQRPKKRARPSGSPSKRTEKPVKLKPEGAVVHIMKDIIRDEVLYEGCDVKKMDELKPSLPAEEDLALKKRIQEGSNEAWVPDFMLQPEHESNKFWIDRIVDESLKNSTALKKIEEGLIPKQFWTREYIIDPVLKELWLTGRKSIKKATDPVAKARADQQSKAGIRAGRRERLCDSRRRVVEGTEKHQPFIYTTKDGRSRTIPGDLIIEDATSDVLSCDEEHNVAGIRPDLSVKRYREARKPFNFEGIPPFWRHSMWTKVNNALDAALKTPGRVRGSGLQARYYASERNRGQRMVSDESKAKDIPGGLYRCHIAKSWYDCMTPAQKSGVRPSPPGWEVEDEGGLNGAGEYVISSDTE</sequence>